<evidence type="ECO:0000313" key="2">
    <source>
        <dbReference type="EMBL" id="NBG96501.1"/>
    </source>
</evidence>
<dbReference type="PANTHER" id="PTHR45036:SF1">
    <property type="entry name" value="METHYLTRANSFERASE LIKE 7A"/>
    <property type="match status" value="1"/>
</dbReference>
<evidence type="ECO:0000259" key="1">
    <source>
        <dbReference type="Pfam" id="PF08241"/>
    </source>
</evidence>
<dbReference type="AlphaFoldDB" id="A0A845QEQ4"/>
<dbReference type="RefSeq" id="WP_160588566.1">
    <property type="nucleotide sequence ID" value="NZ_BMHN01000001.1"/>
</dbReference>
<sequence length="236" mass="26229">MSLRICRVRGFWRTLIVITSRSHQGRGLSGMGFYEKHILPRFLDVACGAKPITYQRRKVVPQAEGRVLEIGMGSGLNLPYYDKAKVEMVFGLEPSEGMRERAAPRVKEAGIPVEFIDLPGEEIPLDANSVDTVLLTYTLCTIPDGIKALEGMARVLKPGGKLIFCEHGKAPDMGVARWQDRINPMWKKIAGGCNLNRPIPDMLAEGGFRIEGMEQMYLPSTPKFAGYNYWGQAVQG</sequence>
<keyword evidence="3" id="KW-1185">Reference proteome</keyword>
<dbReference type="Pfam" id="PF08241">
    <property type="entry name" value="Methyltransf_11"/>
    <property type="match status" value="1"/>
</dbReference>
<evidence type="ECO:0000313" key="3">
    <source>
        <dbReference type="Proteomes" id="UP000470384"/>
    </source>
</evidence>
<organism evidence="2 3">
    <name type="scientific">Pyruvatibacter mobilis</name>
    <dbReference type="NCBI Taxonomy" id="1712261"/>
    <lineage>
        <taxon>Bacteria</taxon>
        <taxon>Pseudomonadati</taxon>
        <taxon>Pseudomonadota</taxon>
        <taxon>Alphaproteobacteria</taxon>
        <taxon>Hyphomicrobiales</taxon>
        <taxon>Parvibaculaceae</taxon>
        <taxon>Pyruvatibacter</taxon>
    </lineage>
</organism>
<dbReference type="Proteomes" id="UP000470384">
    <property type="component" value="Unassembled WGS sequence"/>
</dbReference>
<dbReference type="OrthoDB" id="9777830at2"/>
<reference evidence="2 3" key="1">
    <citation type="journal article" date="2016" name="Int. J. Syst. Evol. Microbiol.">
        <title>Pyruvatibacter mobilis gen. nov., sp. nov., a marine bacterium from the culture broth of Picochlorum sp. 122.</title>
        <authorList>
            <person name="Wang G."/>
            <person name="Tang M."/>
            <person name="Wu H."/>
            <person name="Dai S."/>
            <person name="Li T."/>
            <person name="Chen C."/>
            <person name="He H."/>
            <person name="Fan J."/>
            <person name="Xiang W."/>
            <person name="Li X."/>
        </authorList>
    </citation>
    <scope>NUCLEOTIDE SEQUENCE [LARGE SCALE GENOMIC DNA]</scope>
    <source>
        <strain evidence="2 3">GYP-11</strain>
    </source>
</reference>
<dbReference type="InterPro" id="IPR013216">
    <property type="entry name" value="Methyltransf_11"/>
</dbReference>
<dbReference type="EMBL" id="WXYQ01000009">
    <property type="protein sequence ID" value="NBG96501.1"/>
    <property type="molecule type" value="Genomic_DNA"/>
</dbReference>
<proteinExistence type="predicted"/>
<gene>
    <name evidence="2" type="ORF">GTQ45_12225</name>
</gene>
<keyword evidence="2" id="KW-0489">Methyltransferase</keyword>
<dbReference type="CDD" id="cd02440">
    <property type="entry name" value="AdoMet_MTases"/>
    <property type="match status" value="1"/>
</dbReference>
<name>A0A845QEQ4_9HYPH</name>
<dbReference type="Gene3D" id="3.40.50.150">
    <property type="entry name" value="Vaccinia Virus protein VP39"/>
    <property type="match status" value="1"/>
</dbReference>
<keyword evidence="2" id="KW-0808">Transferase</keyword>
<comment type="caution">
    <text evidence="2">The sequence shown here is derived from an EMBL/GenBank/DDBJ whole genome shotgun (WGS) entry which is preliminary data.</text>
</comment>
<dbReference type="SUPFAM" id="SSF53335">
    <property type="entry name" value="S-adenosyl-L-methionine-dependent methyltransferases"/>
    <property type="match status" value="1"/>
</dbReference>
<dbReference type="GO" id="GO:0032259">
    <property type="term" value="P:methylation"/>
    <property type="evidence" value="ECO:0007669"/>
    <property type="project" value="UniProtKB-KW"/>
</dbReference>
<dbReference type="InterPro" id="IPR052356">
    <property type="entry name" value="Thiol_S-MT"/>
</dbReference>
<dbReference type="PANTHER" id="PTHR45036">
    <property type="entry name" value="METHYLTRANSFERASE LIKE 7B"/>
    <property type="match status" value="1"/>
</dbReference>
<accession>A0A845QEQ4</accession>
<protein>
    <submittedName>
        <fullName evidence="2">Methyltransferase domain-containing protein</fullName>
    </submittedName>
</protein>
<dbReference type="GO" id="GO:0008757">
    <property type="term" value="F:S-adenosylmethionine-dependent methyltransferase activity"/>
    <property type="evidence" value="ECO:0007669"/>
    <property type="project" value="InterPro"/>
</dbReference>
<dbReference type="InterPro" id="IPR029063">
    <property type="entry name" value="SAM-dependent_MTases_sf"/>
</dbReference>
<feature type="domain" description="Methyltransferase type 11" evidence="1">
    <location>
        <begin position="68"/>
        <end position="164"/>
    </location>
</feature>
<dbReference type="GeneID" id="300654135"/>